<dbReference type="KEGG" id="pco:PHACADRAFT_212669"/>
<feature type="transmembrane region" description="Helical" evidence="5">
    <location>
        <begin position="315"/>
        <end position="336"/>
    </location>
</feature>
<proteinExistence type="predicted"/>
<evidence type="ECO:0000256" key="3">
    <source>
        <dbReference type="ARBA" id="ARBA00022989"/>
    </source>
</evidence>
<dbReference type="RefSeq" id="XP_007399856.1">
    <property type="nucleotide sequence ID" value="XM_007399794.1"/>
</dbReference>
<feature type="transmembrane region" description="Helical" evidence="5">
    <location>
        <begin position="190"/>
        <end position="209"/>
    </location>
</feature>
<feature type="transmembrane region" description="Helical" evidence="5">
    <location>
        <begin position="165"/>
        <end position="183"/>
    </location>
</feature>
<dbReference type="Gene3D" id="1.10.3730.20">
    <property type="match status" value="1"/>
</dbReference>
<reference evidence="7 8" key="1">
    <citation type="journal article" date="2012" name="BMC Genomics">
        <title>Comparative genomics of the white-rot fungi, Phanerochaete carnosa and P. chrysosporium, to elucidate the genetic basis of the distinct wood types they colonize.</title>
        <authorList>
            <person name="Suzuki H."/>
            <person name="MacDonald J."/>
            <person name="Syed K."/>
            <person name="Salamov A."/>
            <person name="Hori C."/>
            <person name="Aerts A."/>
            <person name="Henrissat B."/>
            <person name="Wiebenga A."/>
            <person name="vanKuyk P.A."/>
            <person name="Barry K."/>
            <person name="Lindquist E."/>
            <person name="LaButti K."/>
            <person name="Lapidus A."/>
            <person name="Lucas S."/>
            <person name="Coutinho P."/>
            <person name="Gong Y."/>
            <person name="Samejima M."/>
            <person name="Mahadevan R."/>
            <person name="Abou-Zaid M."/>
            <person name="de Vries R.P."/>
            <person name="Igarashi K."/>
            <person name="Yadav J.S."/>
            <person name="Grigoriev I.V."/>
            <person name="Master E.R."/>
        </authorList>
    </citation>
    <scope>NUCLEOTIDE SEQUENCE [LARGE SCALE GENOMIC DNA]</scope>
    <source>
        <strain evidence="7 8">HHB-10118-sp</strain>
    </source>
</reference>
<evidence type="ECO:0000259" key="6">
    <source>
        <dbReference type="Pfam" id="PF00892"/>
    </source>
</evidence>
<dbReference type="SUPFAM" id="SSF103481">
    <property type="entry name" value="Multidrug resistance efflux transporter EmrE"/>
    <property type="match status" value="2"/>
</dbReference>
<evidence type="ECO:0000256" key="1">
    <source>
        <dbReference type="ARBA" id="ARBA00004141"/>
    </source>
</evidence>
<dbReference type="GO" id="GO:0016020">
    <property type="term" value="C:membrane"/>
    <property type="evidence" value="ECO:0007669"/>
    <property type="project" value="UniProtKB-SubCell"/>
</dbReference>
<feature type="domain" description="EamA" evidence="6">
    <location>
        <begin position="276"/>
        <end position="387"/>
    </location>
</feature>
<dbReference type="PANTHER" id="PTHR22911">
    <property type="entry name" value="ACYL-MALONYL CONDENSING ENZYME-RELATED"/>
    <property type="match status" value="1"/>
</dbReference>
<dbReference type="AlphaFoldDB" id="K5VZ04"/>
<feature type="transmembrane region" description="Helical" evidence="5">
    <location>
        <begin position="348"/>
        <end position="365"/>
    </location>
</feature>
<organism evidence="7 8">
    <name type="scientific">Phanerochaete carnosa (strain HHB-10118-sp)</name>
    <name type="common">White-rot fungus</name>
    <name type="synonym">Peniophora carnosa</name>
    <dbReference type="NCBI Taxonomy" id="650164"/>
    <lineage>
        <taxon>Eukaryota</taxon>
        <taxon>Fungi</taxon>
        <taxon>Dikarya</taxon>
        <taxon>Basidiomycota</taxon>
        <taxon>Agaricomycotina</taxon>
        <taxon>Agaricomycetes</taxon>
        <taxon>Polyporales</taxon>
        <taxon>Phanerochaetaceae</taxon>
        <taxon>Phanerochaete</taxon>
    </lineage>
</organism>
<dbReference type="InterPro" id="IPR037185">
    <property type="entry name" value="EmrE-like"/>
</dbReference>
<dbReference type="GeneID" id="18913259"/>
<feature type="domain" description="EamA" evidence="6">
    <location>
        <begin position="68"/>
        <end position="205"/>
    </location>
</feature>
<accession>K5VZ04</accession>
<dbReference type="Pfam" id="PF00892">
    <property type="entry name" value="EamA"/>
    <property type="match status" value="2"/>
</dbReference>
<evidence type="ECO:0000256" key="4">
    <source>
        <dbReference type="ARBA" id="ARBA00023136"/>
    </source>
</evidence>
<feature type="transmembrane region" description="Helical" evidence="5">
    <location>
        <begin position="132"/>
        <end position="153"/>
    </location>
</feature>
<evidence type="ECO:0000256" key="2">
    <source>
        <dbReference type="ARBA" id="ARBA00022692"/>
    </source>
</evidence>
<sequence>MATTRTPFEAQWTPDAATFLSDEQHLQTSSASLEEAEALEKPQDGPKRAQRIWASFVQQAKEIVDENAGMLLVAASEVFYTAMSLAVKELGSIDPPMSTMQLIWIYMIVTWLCSIFYMYIAKIPDPLLGPQGVRLLLAFRGLCGFIAFFGIYYSVLYLTLADATVLQFLAPILTTFTGFIFLGERFSWRQLAAGFCSLIGVILIARPHFLFGSVSQTPPANSNLVGANANPGDVSPLSRVTAAQRLGAVGIALLGALGSTGVYTTIRAIGTRAHSLHNINSVSQQCVIMSTIGQVLCHAQMLVTQTKIVIPTSPIWIALLLVLGFSSFFAQVLMTMGLRRHSVGRTTMAVYIEIVYAIIFDEIFFHDAPSPLSICGTLIIVLSAVYVALNKEDAVKVKAESPDDLALQEGLLAHKDVDTEESLKTREDV</sequence>
<comment type="subcellular location">
    <subcellularLocation>
        <location evidence="1">Membrane</location>
        <topology evidence="1">Multi-pass membrane protein</topology>
    </subcellularLocation>
</comment>
<dbReference type="HOGENOM" id="CLU_032828_4_1_1"/>
<feature type="transmembrane region" description="Helical" evidence="5">
    <location>
        <begin position="371"/>
        <end position="389"/>
    </location>
</feature>
<dbReference type="EMBL" id="JH930476">
    <property type="protein sequence ID" value="EKM52075.1"/>
    <property type="molecule type" value="Genomic_DNA"/>
</dbReference>
<keyword evidence="4 5" id="KW-0472">Membrane</keyword>
<dbReference type="InterPro" id="IPR000620">
    <property type="entry name" value="EamA_dom"/>
</dbReference>
<keyword evidence="8" id="KW-1185">Reference proteome</keyword>
<evidence type="ECO:0000256" key="5">
    <source>
        <dbReference type="SAM" id="Phobius"/>
    </source>
</evidence>
<keyword evidence="2 5" id="KW-0812">Transmembrane</keyword>
<feature type="transmembrane region" description="Helical" evidence="5">
    <location>
        <begin position="99"/>
        <end position="120"/>
    </location>
</feature>
<keyword evidence="3 5" id="KW-1133">Transmembrane helix</keyword>
<gene>
    <name evidence="7" type="ORF">PHACADRAFT_212669</name>
</gene>
<name>K5VZ04_PHACS</name>
<dbReference type="Proteomes" id="UP000008370">
    <property type="component" value="Unassembled WGS sequence"/>
</dbReference>
<feature type="transmembrane region" description="Helical" evidence="5">
    <location>
        <begin position="246"/>
        <end position="266"/>
    </location>
</feature>
<dbReference type="OrthoDB" id="306876at2759"/>
<evidence type="ECO:0000313" key="8">
    <source>
        <dbReference type="Proteomes" id="UP000008370"/>
    </source>
</evidence>
<protein>
    <recommendedName>
        <fullName evidence="6">EamA domain-containing protein</fullName>
    </recommendedName>
</protein>
<evidence type="ECO:0000313" key="7">
    <source>
        <dbReference type="EMBL" id="EKM52075.1"/>
    </source>
</evidence>
<dbReference type="InParanoid" id="K5VZ04"/>
<dbReference type="PANTHER" id="PTHR22911:SF6">
    <property type="entry name" value="SOLUTE CARRIER FAMILY 35 MEMBER G1"/>
    <property type="match status" value="1"/>
</dbReference>